<dbReference type="SUPFAM" id="SSF52833">
    <property type="entry name" value="Thioredoxin-like"/>
    <property type="match status" value="3"/>
</dbReference>
<dbReference type="Pfam" id="PF00085">
    <property type="entry name" value="Thioredoxin"/>
    <property type="match status" value="1"/>
</dbReference>
<evidence type="ECO:0000256" key="1">
    <source>
        <dbReference type="ARBA" id="ARBA00006347"/>
    </source>
</evidence>
<sequence length="357" mass="40432">MGVTDAPWCGHCKALAPEYAKAAGQLLEEKSDIQLAKVDATEETELAEKNEIKGYPTLKFYRKGKAMEYNDLANCDTCAGGRTAEEIIRWLKKKTGPPAKDINSVDEAKELIDSGEVVIMGYFKNKESDKAKIYLEIAADNDEFPFGITSEDNVLNEHEAKDGHVILYKKFDEGKNKYTEEVTKEALSQFIKANSLPVVVDFNHQSAQKIFGGDIKSHNLLFLSKSNPSYKEYLDTFTKVARDFRGKVLFVTIDTDEEDHERIVEFFGLKKEDIPDLRLIRLQDEMTKYRPSKAGDLSEKAIRDFVNGVLDGSIKPHLLSQDLPEDWDKHPVKVLVSTNFDEVVFDKSKDVLVEFCK</sequence>
<dbReference type="CDD" id="cd02982">
    <property type="entry name" value="PDI_b'_family"/>
    <property type="match status" value="1"/>
</dbReference>
<keyword evidence="4" id="KW-1185">Reference proteome</keyword>
<dbReference type="EMBL" id="CP092876">
    <property type="protein sequence ID" value="UYV77045.1"/>
    <property type="molecule type" value="Genomic_DNA"/>
</dbReference>
<dbReference type="Proteomes" id="UP001235939">
    <property type="component" value="Chromosome 14"/>
</dbReference>
<accession>A0ABY6LBE5</accession>
<evidence type="ECO:0000313" key="3">
    <source>
        <dbReference type="EMBL" id="UYV77045.1"/>
    </source>
</evidence>
<dbReference type="Pfam" id="PF13848">
    <property type="entry name" value="Thioredoxin_6"/>
    <property type="match status" value="1"/>
</dbReference>
<dbReference type="CDD" id="cd02961">
    <property type="entry name" value="PDI_a_family"/>
    <property type="match status" value="1"/>
</dbReference>
<name>A0ABY6LBE5_9ARAC</name>
<comment type="similarity">
    <text evidence="1">Belongs to the protein disulfide isomerase family.</text>
</comment>
<protein>
    <submittedName>
        <fullName evidence="3">Pdi</fullName>
    </submittedName>
</protein>
<gene>
    <name evidence="3" type="ORF">LAZ67_14002984</name>
</gene>
<proteinExistence type="inferred from homology"/>
<dbReference type="CDD" id="cd02981">
    <property type="entry name" value="PDI_b_family"/>
    <property type="match status" value="1"/>
</dbReference>
<reference evidence="3 4" key="1">
    <citation type="submission" date="2022-01" db="EMBL/GenBank/DDBJ databases">
        <title>A chromosomal length assembly of Cordylochernes scorpioides.</title>
        <authorList>
            <person name="Zeh D."/>
            <person name="Zeh J."/>
        </authorList>
    </citation>
    <scope>NUCLEOTIDE SEQUENCE [LARGE SCALE GENOMIC DNA]</scope>
    <source>
        <strain evidence="3">IN4F17</strain>
        <tissue evidence="3">Whole Body</tissue>
    </source>
</reference>
<evidence type="ECO:0000313" key="4">
    <source>
        <dbReference type="Proteomes" id="UP001235939"/>
    </source>
</evidence>
<dbReference type="InterPro" id="IPR036249">
    <property type="entry name" value="Thioredoxin-like_sf"/>
</dbReference>
<dbReference type="InterPro" id="IPR013766">
    <property type="entry name" value="Thioredoxin_domain"/>
</dbReference>
<feature type="domain" description="Thioredoxin" evidence="2">
    <location>
        <begin position="1"/>
        <end position="96"/>
    </location>
</feature>
<dbReference type="PROSITE" id="PS51352">
    <property type="entry name" value="THIOREDOXIN_2"/>
    <property type="match status" value="1"/>
</dbReference>
<dbReference type="PANTHER" id="PTHR18929">
    <property type="entry name" value="PROTEIN DISULFIDE ISOMERASE"/>
    <property type="match status" value="1"/>
</dbReference>
<evidence type="ECO:0000259" key="2">
    <source>
        <dbReference type="PROSITE" id="PS51352"/>
    </source>
</evidence>
<organism evidence="3 4">
    <name type="scientific">Cordylochernes scorpioides</name>
    <dbReference type="NCBI Taxonomy" id="51811"/>
    <lineage>
        <taxon>Eukaryota</taxon>
        <taxon>Metazoa</taxon>
        <taxon>Ecdysozoa</taxon>
        <taxon>Arthropoda</taxon>
        <taxon>Chelicerata</taxon>
        <taxon>Arachnida</taxon>
        <taxon>Pseudoscorpiones</taxon>
        <taxon>Cheliferoidea</taxon>
        <taxon>Chernetidae</taxon>
        <taxon>Cordylochernes</taxon>
    </lineage>
</organism>
<dbReference type="PANTHER" id="PTHR18929:SF240">
    <property type="entry name" value="PROTEIN DISULFIDE-ISOMERASE"/>
    <property type="match status" value="1"/>
</dbReference>
<dbReference type="Gene3D" id="3.40.30.10">
    <property type="entry name" value="Glutaredoxin"/>
    <property type="match status" value="4"/>
</dbReference>